<dbReference type="PANTHER" id="PTHR43792:SF10">
    <property type="entry name" value="N-ACETYLTRANSFERASE DOMAIN-CONTAINING PROTEIN"/>
    <property type="match status" value="1"/>
</dbReference>
<proteinExistence type="predicted"/>
<keyword evidence="3" id="KW-1185">Reference proteome</keyword>
<dbReference type="OrthoDB" id="4072826at2759"/>
<dbReference type="InterPro" id="IPR051531">
    <property type="entry name" value="N-acetyltransferase"/>
</dbReference>
<dbReference type="PROSITE" id="PS51186">
    <property type="entry name" value="GNAT"/>
    <property type="match status" value="1"/>
</dbReference>
<dbReference type="KEGG" id="dpp:DICPUDRAFT_92697"/>
<dbReference type="VEuPathDB" id="AmoebaDB:DICPUDRAFT_92697"/>
<dbReference type="GeneID" id="10507705"/>
<dbReference type="Proteomes" id="UP000001064">
    <property type="component" value="Unassembled WGS sequence"/>
</dbReference>
<feature type="domain" description="N-acetyltransferase" evidence="1">
    <location>
        <begin position="1"/>
        <end position="144"/>
    </location>
</feature>
<gene>
    <name evidence="2" type="ORF">DICPUDRAFT_92697</name>
</gene>
<dbReference type="RefSeq" id="XP_003291521.1">
    <property type="nucleotide sequence ID" value="XM_003291473.1"/>
</dbReference>
<dbReference type="SUPFAM" id="SSF55729">
    <property type="entry name" value="Acyl-CoA N-acyltransferases (Nat)"/>
    <property type="match status" value="1"/>
</dbReference>
<dbReference type="InterPro" id="IPR000182">
    <property type="entry name" value="GNAT_dom"/>
</dbReference>
<dbReference type="EMBL" id="GL871220">
    <property type="protein sequence ID" value="EGC31952.1"/>
    <property type="molecule type" value="Genomic_DNA"/>
</dbReference>
<dbReference type="PANTHER" id="PTHR43792">
    <property type="entry name" value="GNAT FAMILY, PUTATIVE (AFU_ORTHOLOGUE AFUA_3G00765)-RELATED-RELATED"/>
    <property type="match status" value="1"/>
</dbReference>
<dbReference type="Gene3D" id="3.40.630.30">
    <property type="match status" value="1"/>
</dbReference>
<evidence type="ECO:0000313" key="2">
    <source>
        <dbReference type="EMBL" id="EGC31952.1"/>
    </source>
</evidence>
<dbReference type="InParanoid" id="F0ZVS9"/>
<organism evidence="2 3">
    <name type="scientific">Dictyostelium purpureum</name>
    <name type="common">Slime mold</name>
    <dbReference type="NCBI Taxonomy" id="5786"/>
    <lineage>
        <taxon>Eukaryota</taxon>
        <taxon>Amoebozoa</taxon>
        <taxon>Evosea</taxon>
        <taxon>Eumycetozoa</taxon>
        <taxon>Dictyostelia</taxon>
        <taxon>Dictyosteliales</taxon>
        <taxon>Dictyosteliaceae</taxon>
        <taxon>Dictyostelium</taxon>
    </lineage>
</organism>
<accession>F0ZVS9</accession>
<evidence type="ECO:0000313" key="3">
    <source>
        <dbReference type="Proteomes" id="UP000001064"/>
    </source>
</evidence>
<protein>
    <recommendedName>
        <fullName evidence="1">N-acetyltransferase domain-containing protein</fullName>
    </recommendedName>
</protein>
<name>F0ZVS9_DICPU</name>
<evidence type="ECO:0000259" key="1">
    <source>
        <dbReference type="PROSITE" id="PS51186"/>
    </source>
</evidence>
<sequence length="144" mass="16662">MYATGRVLNDEEVMKVFNKWYNRYKNNDPFSSFAVFLNNEFIGHSTLGHSGHPGISECSILLLKPYWGKGYGYEISNTMVNEYSHTLIEENYLIDGEPLKKVLATARTDNIPSNKMLMKCGFKKTKENILYGNNRNFYELNINK</sequence>
<dbReference type="InterPro" id="IPR016181">
    <property type="entry name" value="Acyl_CoA_acyltransferase"/>
</dbReference>
<reference evidence="3" key="1">
    <citation type="journal article" date="2011" name="Genome Biol.">
        <title>Comparative genomics of the social amoebae Dictyostelium discoideum and Dictyostelium purpureum.</title>
        <authorList>
            <consortium name="US DOE Joint Genome Institute (JGI-PGF)"/>
            <person name="Sucgang R."/>
            <person name="Kuo A."/>
            <person name="Tian X."/>
            <person name="Salerno W."/>
            <person name="Parikh A."/>
            <person name="Feasley C.L."/>
            <person name="Dalin E."/>
            <person name="Tu H."/>
            <person name="Huang E."/>
            <person name="Barry K."/>
            <person name="Lindquist E."/>
            <person name="Shapiro H."/>
            <person name="Bruce D."/>
            <person name="Schmutz J."/>
            <person name="Salamov A."/>
            <person name="Fey P."/>
            <person name="Gaudet P."/>
            <person name="Anjard C."/>
            <person name="Babu M.M."/>
            <person name="Basu S."/>
            <person name="Bushmanova Y."/>
            <person name="van der Wel H."/>
            <person name="Katoh-Kurasawa M."/>
            <person name="Dinh C."/>
            <person name="Coutinho P.M."/>
            <person name="Saito T."/>
            <person name="Elias M."/>
            <person name="Schaap P."/>
            <person name="Kay R.R."/>
            <person name="Henrissat B."/>
            <person name="Eichinger L."/>
            <person name="Rivero F."/>
            <person name="Putnam N.H."/>
            <person name="West C.M."/>
            <person name="Loomis W.F."/>
            <person name="Chisholm R.L."/>
            <person name="Shaulsky G."/>
            <person name="Strassmann J.E."/>
            <person name="Queller D.C."/>
            <person name="Kuspa A."/>
            <person name="Grigoriev I.V."/>
        </authorList>
    </citation>
    <scope>NUCLEOTIDE SEQUENCE [LARGE SCALE GENOMIC DNA]</scope>
    <source>
        <strain evidence="3">QSDP1</strain>
    </source>
</reference>
<dbReference type="AlphaFoldDB" id="F0ZVS9"/>
<dbReference type="GO" id="GO:0016747">
    <property type="term" value="F:acyltransferase activity, transferring groups other than amino-acyl groups"/>
    <property type="evidence" value="ECO:0007669"/>
    <property type="project" value="InterPro"/>
</dbReference>
<dbReference type="Pfam" id="PF13302">
    <property type="entry name" value="Acetyltransf_3"/>
    <property type="match status" value="1"/>
</dbReference>